<organism evidence="1 2">
    <name type="scientific">Zostera marina</name>
    <name type="common">Eelgrass</name>
    <dbReference type="NCBI Taxonomy" id="29655"/>
    <lineage>
        <taxon>Eukaryota</taxon>
        <taxon>Viridiplantae</taxon>
        <taxon>Streptophyta</taxon>
        <taxon>Embryophyta</taxon>
        <taxon>Tracheophyta</taxon>
        <taxon>Spermatophyta</taxon>
        <taxon>Magnoliopsida</taxon>
        <taxon>Liliopsida</taxon>
        <taxon>Zosteraceae</taxon>
        <taxon>Zostera</taxon>
    </lineage>
</organism>
<dbReference type="PANTHER" id="PTHR37181:SF1">
    <property type="entry name" value="F6A14.6 PROTEIN"/>
    <property type="match status" value="1"/>
</dbReference>
<proteinExistence type="predicted"/>
<dbReference type="AlphaFoldDB" id="A0A0K9NPC5"/>
<evidence type="ECO:0000313" key="1">
    <source>
        <dbReference type="EMBL" id="KMZ57840.1"/>
    </source>
</evidence>
<evidence type="ECO:0000313" key="2">
    <source>
        <dbReference type="Proteomes" id="UP000036987"/>
    </source>
</evidence>
<sequence>MTLDLIRNAGDARRHSDFPVVIDPVEIFPKLVPSSETSSSDLVHPVSGWEIPASISKAVDSINDFNVTLTKILKKPKRATRDDIMMITTFPIKKLRSLNGNYLTGLVACACVALDLWDRLTELMVKGVVGNGSDLCGMLISKNKAGLLCKYIGHVSDLRSSELTEILGFFLNPTNESFLGMIDVKKEWDEQGLDAIKSATSPDATDLTRDIAVLLMMACDGFSPSESCLHHLFSSISMDDILVIPSVISALGSQELSRLLQYFRKWIEKYLRFPEATPHGNVTDKSPATVKMCKHIPTLDVVVMGLSLVLEQQYGYLVMNTEFHQELKMLEGVVRPLVAKAKACCGLANAIDYLQKQKDQSKLEFDCL</sequence>
<accession>A0A0K9NPC5</accession>
<dbReference type="OMA" id="YEMFPQA"/>
<protein>
    <submittedName>
        <fullName evidence="1">Uncharacterized protein</fullName>
    </submittedName>
</protein>
<comment type="caution">
    <text evidence="1">The sequence shown here is derived from an EMBL/GenBank/DDBJ whole genome shotgun (WGS) entry which is preliminary data.</text>
</comment>
<dbReference type="Proteomes" id="UP000036987">
    <property type="component" value="Unassembled WGS sequence"/>
</dbReference>
<reference evidence="2" key="1">
    <citation type="journal article" date="2016" name="Nature">
        <title>The genome of the seagrass Zostera marina reveals angiosperm adaptation to the sea.</title>
        <authorList>
            <person name="Olsen J.L."/>
            <person name="Rouze P."/>
            <person name="Verhelst B."/>
            <person name="Lin Y.-C."/>
            <person name="Bayer T."/>
            <person name="Collen J."/>
            <person name="Dattolo E."/>
            <person name="De Paoli E."/>
            <person name="Dittami S."/>
            <person name="Maumus F."/>
            <person name="Michel G."/>
            <person name="Kersting A."/>
            <person name="Lauritano C."/>
            <person name="Lohaus R."/>
            <person name="Toepel M."/>
            <person name="Tonon T."/>
            <person name="Vanneste K."/>
            <person name="Amirebrahimi M."/>
            <person name="Brakel J."/>
            <person name="Bostroem C."/>
            <person name="Chovatia M."/>
            <person name="Grimwood J."/>
            <person name="Jenkins J.W."/>
            <person name="Jueterbock A."/>
            <person name="Mraz A."/>
            <person name="Stam W.T."/>
            <person name="Tice H."/>
            <person name="Bornberg-Bauer E."/>
            <person name="Green P.J."/>
            <person name="Pearson G.A."/>
            <person name="Procaccini G."/>
            <person name="Duarte C.M."/>
            <person name="Schmutz J."/>
            <person name="Reusch T.B.H."/>
            <person name="Van de Peer Y."/>
        </authorList>
    </citation>
    <scope>NUCLEOTIDE SEQUENCE [LARGE SCALE GENOMIC DNA]</scope>
    <source>
        <strain evidence="2">cv. Finnish</strain>
    </source>
</reference>
<dbReference type="PANTHER" id="PTHR37181">
    <property type="entry name" value="F6A14.6 PROTEIN"/>
    <property type="match status" value="1"/>
</dbReference>
<dbReference type="EMBL" id="LFYR01002015">
    <property type="protein sequence ID" value="KMZ57840.1"/>
    <property type="molecule type" value="Genomic_DNA"/>
</dbReference>
<gene>
    <name evidence="1" type="ORF">ZOSMA_81G00580</name>
</gene>
<dbReference type="OrthoDB" id="783877at2759"/>
<name>A0A0K9NPC5_ZOSMR</name>
<keyword evidence="2" id="KW-1185">Reference proteome</keyword>